<dbReference type="Pfam" id="PF03631">
    <property type="entry name" value="Virul_fac_BrkB"/>
    <property type="match status" value="1"/>
</dbReference>
<dbReference type="RefSeq" id="WP_035249634.1">
    <property type="nucleotide sequence ID" value="NZ_ARXU01000013.1"/>
</dbReference>
<keyword evidence="6 7" id="KW-0472">Membrane</keyword>
<feature type="transmembrane region" description="Helical" evidence="7">
    <location>
        <begin position="102"/>
        <end position="121"/>
    </location>
</feature>
<feature type="transmembrane region" description="Helical" evidence="7">
    <location>
        <begin position="181"/>
        <end position="203"/>
    </location>
</feature>
<keyword evidence="2 7" id="KW-1003">Cell membrane</keyword>
<feature type="transmembrane region" description="Helical" evidence="7">
    <location>
        <begin position="215"/>
        <end position="236"/>
    </location>
</feature>
<evidence type="ECO:0000256" key="4">
    <source>
        <dbReference type="ARBA" id="ARBA00022692"/>
    </source>
</evidence>
<dbReference type="PANTHER" id="PTHR30213">
    <property type="entry name" value="INNER MEMBRANE PROTEIN YHJD"/>
    <property type="match status" value="1"/>
</dbReference>
<evidence type="ECO:0000313" key="10">
    <source>
        <dbReference type="Proteomes" id="UP000029443"/>
    </source>
</evidence>
<dbReference type="InterPro" id="IPR017039">
    <property type="entry name" value="Virul_fac_BrkB"/>
</dbReference>
<dbReference type="EMBL" id="ARXU01000013">
    <property type="protein sequence ID" value="KGD60223.1"/>
    <property type="molecule type" value="Genomic_DNA"/>
</dbReference>
<feature type="region of interest" description="Disordered" evidence="8">
    <location>
        <begin position="408"/>
        <end position="431"/>
    </location>
</feature>
<keyword evidence="10" id="KW-1185">Reference proteome</keyword>
<comment type="subcellular location">
    <subcellularLocation>
        <location evidence="1 7">Cell membrane</location>
        <topology evidence="1 7">Multi-pass membrane protein</topology>
    </subcellularLocation>
</comment>
<evidence type="ECO:0000313" key="9">
    <source>
        <dbReference type="EMBL" id="KGD60223.1"/>
    </source>
</evidence>
<accession>A0ABR4W9Y5</accession>
<name>A0ABR4W9Y5_9GAMM</name>
<evidence type="ECO:0000256" key="2">
    <source>
        <dbReference type="ARBA" id="ARBA00022475"/>
    </source>
</evidence>
<keyword evidence="4 7" id="KW-0812">Transmembrane</keyword>
<evidence type="ECO:0000256" key="3">
    <source>
        <dbReference type="ARBA" id="ARBA00022519"/>
    </source>
</evidence>
<comment type="caution">
    <text evidence="7">Lacks conserved residue(s) required for the propagation of feature annotation.</text>
</comment>
<sequence length="431" mass="48590">METDENVIPVRARLDSIRAFFALLVRQFKEDGCRESAAALTYTTLFAIVPVMTVSFSVLASVPALKGKGVQLQQWAFEYFVPSAGNMLLEHLQSFARQATNLTGPGVIILIITSVLMLRTIEQTVNRIWKVRSARKGLTSLMMYWAVLSLGPICLGAGLAISSYLTSQAIFSDTVHYLGGVRLWLSLLPFLFTTAMLTLMYTVVPNTNVPLRQGILGAASAALLFELAKGGFTFFIRQAPSYEVVYGAFAAVPLFLLWVYISWIIVLGGAELVRALVVFQEHRRQVPRMHALIRLLHAFWLRQQHGKVLRSKEVRQVMRDCGVSQWDEFRNLLMDAKLIRRTEEGGYILSRDLRNLTLGQLVAMLPWPAHAQLRVRLGNDESAWERTLKQKMDQARDGMMAPLDMPLDTLFQRRDSSGDEEKNRESNDGDH</sequence>
<proteinExistence type="inferred from homology"/>
<dbReference type="Proteomes" id="UP000029443">
    <property type="component" value="Unassembled WGS sequence"/>
</dbReference>
<gene>
    <name evidence="9" type="ORF">T9A_02796</name>
</gene>
<evidence type="ECO:0000256" key="1">
    <source>
        <dbReference type="ARBA" id="ARBA00004651"/>
    </source>
</evidence>
<feature type="transmembrane region" description="Helical" evidence="7">
    <location>
        <begin position="39"/>
        <end position="62"/>
    </location>
</feature>
<keyword evidence="5 7" id="KW-1133">Transmembrane helix</keyword>
<evidence type="ECO:0000256" key="8">
    <source>
        <dbReference type="SAM" id="MobiDB-lite"/>
    </source>
</evidence>
<organism evidence="9 10">
    <name type="scientific">Alcanivorax jadensis T9</name>
    <dbReference type="NCBI Taxonomy" id="1177181"/>
    <lineage>
        <taxon>Bacteria</taxon>
        <taxon>Pseudomonadati</taxon>
        <taxon>Pseudomonadota</taxon>
        <taxon>Gammaproteobacteria</taxon>
        <taxon>Oceanospirillales</taxon>
        <taxon>Alcanivoracaceae</taxon>
        <taxon>Alcanivorax</taxon>
    </lineage>
</organism>
<evidence type="ECO:0000256" key="7">
    <source>
        <dbReference type="HAMAP-Rule" id="MF_00672"/>
    </source>
</evidence>
<comment type="caution">
    <text evidence="9">The sequence shown here is derived from an EMBL/GenBank/DDBJ whole genome shotgun (WGS) entry which is preliminary data.</text>
</comment>
<dbReference type="InterPro" id="IPR023679">
    <property type="entry name" value="UPF0761_bac"/>
</dbReference>
<dbReference type="NCBIfam" id="TIGR00765">
    <property type="entry name" value="yihY_not_rbn"/>
    <property type="match status" value="1"/>
</dbReference>
<evidence type="ECO:0000256" key="5">
    <source>
        <dbReference type="ARBA" id="ARBA00022989"/>
    </source>
</evidence>
<comment type="similarity">
    <text evidence="7">Belongs to the UPF0761 family.</text>
</comment>
<keyword evidence="3" id="KW-0997">Cell inner membrane</keyword>
<evidence type="ECO:0000256" key="6">
    <source>
        <dbReference type="ARBA" id="ARBA00023136"/>
    </source>
</evidence>
<protein>
    <recommendedName>
        <fullName evidence="7">UPF0761 membrane protein T9A_02796</fullName>
    </recommendedName>
</protein>
<dbReference type="HAMAP" id="MF_00672">
    <property type="entry name" value="UPF0761"/>
    <property type="match status" value="1"/>
</dbReference>
<feature type="compositionally biased region" description="Basic and acidic residues" evidence="8">
    <location>
        <begin position="411"/>
        <end position="431"/>
    </location>
</feature>
<dbReference type="PANTHER" id="PTHR30213:SF0">
    <property type="entry name" value="UPF0761 MEMBRANE PROTEIN YIHY"/>
    <property type="match status" value="1"/>
</dbReference>
<feature type="transmembrane region" description="Helical" evidence="7">
    <location>
        <begin position="142"/>
        <end position="161"/>
    </location>
</feature>
<reference evidence="9 10" key="1">
    <citation type="submission" date="2012-09" db="EMBL/GenBank/DDBJ databases">
        <title>Genome Sequence of alkane-degrading Bacterium Alcanivorax jadensis T9.</title>
        <authorList>
            <person name="Lai Q."/>
            <person name="Shao Z."/>
        </authorList>
    </citation>
    <scope>NUCLEOTIDE SEQUENCE [LARGE SCALE GENOMIC DNA]</scope>
    <source>
        <strain evidence="9 10">T9</strain>
    </source>
</reference>